<dbReference type="InterPro" id="IPR025737">
    <property type="entry name" value="FApF"/>
</dbReference>
<evidence type="ECO:0000313" key="2">
    <source>
        <dbReference type="EMBL" id="GAA4469746.1"/>
    </source>
</evidence>
<sequence length="322" mass="35166">MRLTGSFKQRMFAWVLMASCASAQNSYGQDWAESIAPAAYTSCGESSCDSFADQCRANRACQRGTVGSLFRWSADPSAGELAQPDEPLVSDRPDFTEASSVVGLGILQLETGYTYTFDDNGTDRAVGHSYPETLFRYGVLANWLEFRLAWNYGNEDANGVSTSGADDLYLGFKIGLTPQEGLRPEMAIIPQMTVPTGGAGRTDGEALPGLNWLYGWDINDFFSTAGSTQFNRSIDGGTSNAYTQWAQSWTVGYSLAERLGGYTEYYGFYPSGADTDRVKHYFNGGLAYSISNDVQWDIRGGKGLNDAADDYFVGSGLVIRFR</sequence>
<dbReference type="EMBL" id="BAABGA010000107">
    <property type="protein sequence ID" value="GAA4469746.1"/>
    <property type="molecule type" value="Genomic_DNA"/>
</dbReference>
<proteinExistence type="predicted"/>
<evidence type="ECO:0000313" key="3">
    <source>
        <dbReference type="Proteomes" id="UP001500840"/>
    </source>
</evidence>
<accession>A0ABP8NND2</accession>
<dbReference type="Proteomes" id="UP001500840">
    <property type="component" value="Unassembled WGS sequence"/>
</dbReference>
<feature type="signal peptide" evidence="1">
    <location>
        <begin position="1"/>
        <end position="23"/>
    </location>
</feature>
<evidence type="ECO:0008006" key="4">
    <source>
        <dbReference type="Google" id="ProtNLM"/>
    </source>
</evidence>
<evidence type="ECO:0000256" key="1">
    <source>
        <dbReference type="SAM" id="SignalP"/>
    </source>
</evidence>
<dbReference type="Pfam" id="PF13557">
    <property type="entry name" value="Phenol_MetA_deg"/>
    <property type="match status" value="1"/>
</dbReference>
<dbReference type="RefSeq" id="WP_345327546.1">
    <property type="nucleotide sequence ID" value="NZ_BAABGA010000107.1"/>
</dbReference>
<keyword evidence="3" id="KW-1185">Reference proteome</keyword>
<reference evidence="3" key="1">
    <citation type="journal article" date="2019" name="Int. J. Syst. Evol. Microbiol.">
        <title>The Global Catalogue of Microorganisms (GCM) 10K type strain sequencing project: providing services to taxonomists for standard genome sequencing and annotation.</title>
        <authorList>
            <consortium name="The Broad Institute Genomics Platform"/>
            <consortium name="The Broad Institute Genome Sequencing Center for Infectious Disease"/>
            <person name="Wu L."/>
            <person name="Ma J."/>
        </authorList>
    </citation>
    <scope>NUCLEOTIDE SEQUENCE [LARGE SCALE GENOMIC DNA]</scope>
    <source>
        <strain evidence="3">JCM 17759</strain>
    </source>
</reference>
<name>A0ABP8NND2_9BACT</name>
<comment type="caution">
    <text evidence="2">The sequence shown here is derived from an EMBL/GenBank/DDBJ whole genome shotgun (WGS) entry which is preliminary data.</text>
</comment>
<protein>
    <recommendedName>
        <fullName evidence="4">MetA-pathway of phenol degradation</fullName>
    </recommendedName>
</protein>
<organism evidence="2 3">
    <name type="scientific">Novipirellula rosea</name>
    <dbReference type="NCBI Taxonomy" id="1031540"/>
    <lineage>
        <taxon>Bacteria</taxon>
        <taxon>Pseudomonadati</taxon>
        <taxon>Planctomycetota</taxon>
        <taxon>Planctomycetia</taxon>
        <taxon>Pirellulales</taxon>
        <taxon>Pirellulaceae</taxon>
        <taxon>Novipirellula</taxon>
    </lineage>
</organism>
<feature type="chain" id="PRO_5045867837" description="MetA-pathway of phenol degradation" evidence="1">
    <location>
        <begin position="24"/>
        <end position="322"/>
    </location>
</feature>
<gene>
    <name evidence="2" type="ORF">GCM10023156_62240</name>
</gene>
<keyword evidence="1" id="KW-0732">Signal</keyword>